<dbReference type="InterPro" id="IPR050955">
    <property type="entry name" value="Plant_Biomass_Hydrol_Est"/>
</dbReference>
<dbReference type="Gene3D" id="3.40.50.1820">
    <property type="entry name" value="alpha/beta hydrolase"/>
    <property type="match status" value="1"/>
</dbReference>
<reference evidence="4 5" key="1">
    <citation type="submission" date="2020-07" db="EMBL/GenBank/DDBJ databases">
        <title>Genomic Encyclopedia of Type Strains, Phase IV (KMG-V): Genome sequencing to study the core and pangenomes of soil and plant-associated prokaryotes.</title>
        <authorList>
            <person name="Whitman W."/>
        </authorList>
    </citation>
    <scope>NUCLEOTIDE SEQUENCE [LARGE SCALE GENOMIC DNA]</scope>
    <source>
        <strain evidence="4 5">SAS40</strain>
    </source>
</reference>
<keyword evidence="2" id="KW-0378">Hydrolase</keyword>
<dbReference type="SUPFAM" id="SSF53474">
    <property type="entry name" value="alpha/beta-Hydrolases"/>
    <property type="match status" value="1"/>
</dbReference>
<dbReference type="InterPro" id="IPR010126">
    <property type="entry name" value="Esterase_phb"/>
</dbReference>
<keyword evidence="5" id="KW-1185">Reference proteome</keyword>
<sequence>MPRGLFAALRTTLDHAGKRVKAVVQDVTLPIVPKITRPSAVKRVPSGSADGKADTRSSLRSANKSTAAPVAPRPVHAPEEHVFANTSGRRRYLLYVPSSYHGQSVPLIVMLHGCTQLSSDFGMGTRMNAAAEREGFIVAYPEQPRVANMSKCWNWFNPEDQQRESGEPSLIAGITREVMTSHAIDPSRVFIAGLSAGGAMAAIMGHAYPDLYAAVGVHSGLAYASANSVSSALSVMRGHSDAQRPVATVPAAPRLPIIAFQGDADETVHPQNVEWLLSDVTAAVGKPDHIVSETGQVTGGHAYTRTVYRDGRRGVLAERWVVHGGGHAWFGGDPGGTYTDDLGPDATREMIRFFLAHPKKVEKAAA</sequence>
<organism evidence="4 5">
    <name type="scientific">Pigmentiphaga litoralis</name>
    <dbReference type="NCBI Taxonomy" id="516702"/>
    <lineage>
        <taxon>Bacteria</taxon>
        <taxon>Pseudomonadati</taxon>
        <taxon>Pseudomonadota</taxon>
        <taxon>Betaproteobacteria</taxon>
        <taxon>Burkholderiales</taxon>
        <taxon>Alcaligenaceae</taxon>
        <taxon>Pigmentiphaga</taxon>
    </lineage>
</organism>
<dbReference type="InterPro" id="IPR029058">
    <property type="entry name" value="AB_hydrolase_fold"/>
</dbReference>
<dbReference type="NCBIfam" id="TIGR01840">
    <property type="entry name" value="esterase_phb"/>
    <property type="match status" value="1"/>
</dbReference>
<accession>A0A7Y9LM15</accession>
<dbReference type="EMBL" id="JACBYR010000001">
    <property type="protein sequence ID" value="NYE83147.1"/>
    <property type="molecule type" value="Genomic_DNA"/>
</dbReference>
<proteinExistence type="predicted"/>
<gene>
    <name evidence="4" type="ORF">FHW18_002418</name>
</gene>
<name>A0A7Y9LM15_9BURK</name>
<evidence type="ECO:0000256" key="1">
    <source>
        <dbReference type="ARBA" id="ARBA00022729"/>
    </source>
</evidence>
<dbReference type="PANTHER" id="PTHR43037">
    <property type="entry name" value="UNNAMED PRODUCT-RELATED"/>
    <property type="match status" value="1"/>
</dbReference>
<keyword evidence="1" id="KW-0732">Signal</keyword>
<dbReference type="AlphaFoldDB" id="A0A7Y9LM15"/>
<feature type="region of interest" description="Disordered" evidence="3">
    <location>
        <begin position="40"/>
        <end position="74"/>
    </location>
</feature>
<evidence type="ECO:0000313" key="5">
    <source>
        <dbReference type="Proteomes" id="UP000542125"/>
    </source>
</evidence>
<dbReference type="Pfam" id="PF10503">
    <property type="entry name" value="Esterase_PHB"/>
    <property type="match status" value="1"/>
</dbReference>
<evidence type="ECO:0000256" key="3">
    <source>
        <dbReference type="SAM" id="MobiDB-lite"/>
    </source>
</evidence>
<comment type="caution">
    <text evidence="4">The sequence shown here is derived from an EMBL/GenBank/DDBJ whole genome shotgun (WGS) entry which is preliminary data.</text>
</comment>
<dbReference type="PANTHER" id="PTHR43037:SF1">
    <property type="entry name" value="BLL1128 PROTEIN"/>
    <property type="match status" value="1"/>
</dbReference>
<evidence type="ECO:0000256" key="2">
    <source>
        <dbReference type="ARBA" id="ARBA00022801"/>
    </source>
</evidence>
<protein>
    <submittedName>
        <fullName evidence="4">Poly(Hydroxyalkanoate) depolymerase family esterase</fullName>
    </submittedName>
</protein>
<dbReference type="Proteomes" id="UP000542125">
    <property type="component" value="Unassembled WGS sequence"/>
</dbReference>
<dbReference type="GO" id="GO:0016787">
    <property type="term" value="F:hydrolase activity"/>
    <property type="evidence" value="ECO:0007669"/>
    <property type="project" value="UniProtKB-KW"/>
</dbReference>
<dbReference type="GO" id="GO:0005576">
    <property type="term" value="C:extracellular region"/>
    <property type="evidence" value="ECO:0007669"/>
    <property type="project" value="InterPro"/>
</dbReference>
<evidence type="ECO:0000313" key="4">
    <source>
        <dbReference type="EMBL" id="NYE83147.1"/>
    </source>
</evidence>
<dbReference type="RefSeq" id="WP_179586573.1">
    <property type="nucleotide sequence ID" value="NZ_JACBYR010000001.1"/>
</dbReference>